<dbReference type="GO" id="GO:0003676">
    <property type="term" value="F:nucleic acid binding"/>
    <property type="evidence" value="ECO:0007669"/>
    <property type="project" value="InterPro"/>
</dbReference>
<dbReference type="EMBL" id="CAJNRF010003982">
    <property type="protein sequence ID" value="CAF2054412.1"/>
    <property type="molecule type" value="Genomic_DNA"/>
</dbReference>
<evidence type="ECO:0000259" key="1">
    <source>
        <dbReference type="PROSITE" id="PS50994"/>
    </source>
</evidence>
<dbReference type="PANTHER" id="PTHR37984">
    <property type="entry name" value="PROTEIN CBG26694"/>
    <property type="match status" value="1"/>
</dbReference>
<dbReference type="Proteomes" id="UP000663866">
    <property type="component" value="Unassembled WGS sequence"/>
</dbReference>
<reference evidence="3" key="1">
    <citation type="submission" date="2021-02" db="EMBL/GenBank/DDBJ databases">
        <authorList>
            <person name="Nowell W R."/>
        </authorList>
    </citation>
    <scope>NUCLEOTIDE SEQUENCE</scope>
</reference>
<sequence>MADYLSRSPVEVAEEDIDERIQYESKFAQTDLPSPPLDKLSPLKITTAITRAQAKLQQQTTAAPSNTTTNGKINELIPQGKAVIDKESISDPLDENPNKIIPFDMNDLKQWQEEDKIVQDIKQNIRSKKNYFIENGMLFRKQQLPLPSVPFVPAGRIRADILKIYHDTPGNGAHFGRDKTTRKIQERYYWPTMITDIRNHLNSCLPCAQNNHRRQKLPGALKPIKPPEGIWKLLSIDFHGPIAPTSKQGNRYIISLTDILSKFVITKAVRDCSATTAVKFLINDVILKYGTPTCILTDNGTHFTAQIMNNLFQHLG</sequence>
<dbReference type="Gene3D" id="3.30.420.10">
    <property type="entry name" value="Ribonuclease H-like superfamily/Ribonuclease H"/>
    <property type="match status" value="1"/>
</dbReference>
<dbReference type="AlphaFoldDB" id="A0A820M470"/>
<comment type="caution">
    <text evidence="3">The sequence shown here is derived from an EMBL/GenBank/DDBJ whole genome shotgun (WGS) entry which is preliminary data.</text>
</comment>
<dbReference type="FunFam" id="1.10.340.70:FF:000001">
    <property type="entry name" value="Retrovirus-related Pol polyprotein from transposon gypsy-like Protein"/>
    <property type="match status" value="1"/>
</dbReference>
<dbReference type="InterPro" id="IPR050951">
    <property type="entry name" value="Retrovirus_Pol_polyprotein"/>
</dbReference>
<dbReference type="InterPro" id="IPR041588">
    <property type="entry name" value="Integrase_H2C2"/>
</dbReference>
<dbReference type="Gene3D" id="1.10.340.70">
    <property type="match status" value="1"/>
</dbReference>
<dbReference type="InterPro" id="IPR012337">
    <property type="entry name" value="RNaseH-like_sf"/>
</dbReference>
<name>A0A820M470_9BILA</name>
<gene>
    <name evidence="3" type="ORF">OVN521_LOCUS33338</name>
    <name evidence="2" type="ORF">WKI299_LOCUS10911</name>
</gene>
<dbReference type="Proteomes" id="UP000663856">
    <property type="component" value="Unassembled WGS sequence"/>
</dbReference>
<dbReference type="InterPro" id="IPR036397">
    <property type="entry name" value="RNaseH_sf"/>
</dbReference>
<dbReference type="Pfam" id="PF17921">
    <property type="entry name" value="Integrase_H2C2"/>
    <property type="match status" value="1"/>
</dbReference>
<organism evidence="3 4">
    <name type="scientific">Rotaria magnacalcarata</name>
    <dbReference type="NCBI Taxonomy" id="392030"/>
    <lineage>
        <taxon>Eukaryota</taxon>
        <taxon>Metazoa</taxon>
        <taxon>Spiralia</taxon>
        <taxon>Gnathifera</taxon>
        <taxon>Rotifera</taxon>
        <taxon>Eurotatoria</taxon>
        <taxon>Bdelloidea</taxon>
        <taxon>Philodinida</taxon>
        <taxon>Philodinidae</taxon>
        <taxon>Rotaria</taxon>
    </lineage>
</organism>
<feature type="non-terminal residue" evidence="3">
    <location>
        <position position="316"/>
    </location>
</feature>
<feature type="domain" description="Integrase catalytic" evidence="1">
    <location>
        <begin position="222"/>
        <end position="316"/>
    </location>
</feature>
<dbReference type="InterPro" id="IPR001584">
    <property type="entry name" value="Integrase_cat-core"/>
</dbReference>
<evidence type="ECO:0000313" key="3">
    <source>
        <dbReference type="EMBL" id="CAF4366639.1"/>
    </source>
</evidence>
<dbReference type="EMBL" id="CAJOBG010034266">
    <property type="protein sequence ID" value="CAF4366639.1"/>
    <property type="molecule type" value="Genomic_DNA"/>
</dbReference>
<evidence type="ECO:0000313" key="2">
    <source>
        <dbReference type="EMBL" id="CAF2054412.1"/>
    </source>
</evidence>
<dbReference type="SUPFAM" id="SSF53098">
    <property type="entry name" value="Ribonuclease H-like"/>
    <property type="match status" value="1"/>
</dbReference>
<protein>
    <recommendedName>
        <fullName evidence="1">Integrase catalytic domain-containing protein</fullName>
    </recommendedName>
</protein>
<accession>A0A820M470</accession>
<evidence type="ECO:0000313" key="4">
    <source>
        <dbReference type="Proteomes" id="UP000663866"/>
    </source>
</evidence>
<dbReference type="PROSITE" id="PS50994">
    <property type="entry name" value="INTEGRASE"/>
    <property type="match status" value="1"/>
</dbReference>
<dbReference type="GO" id="GO:0015074">
    <property type="term" value="P:DNA integration"/>
    <property type="evidence" value="ECO:0007669"/>
    <property type="project" value="InterPro"/>
</dbReference>
<proteinExistence type="predicted"/>
<keyword evidence="4" id="KW-1185">Reference proteome</keyword>
<dbReference type="PANTHER" id="PTHR37984:SF15">
    <property type="entry name" value="INTEGRASE CATALYTIC DOMAIN-CONTAINING PROTEIN"/>
    <property type="match status" value="1"/>
</dbReference>